<feature type="non-terminal residue" evidence="1">
    <location>
        <position position="189"/>
    </location>
</feature>
<organism evidence="1 2">
    <name type="scientific">Polarella glacialis</name>
    <name type="common">Dinoflagellate</name>
    <dbReference type="NCBI Taxonomy" id="89957"/>
    <lineage>
        <taxon>Eukaryota</taxon>
        <taxon>Sar</taxon>
        <taxon>Alveolata</taxon>
        <taxon>Dinophyceae</taxon>
        <taxon>Suessiales</taxon>
        <taxon>Suessiaceae</taxon>
        <taxon>Polarella</taxon>
    </lineage>
</organism>
<proteinExistence type="predicted"/>
<dbReference type="OrthoDB" id="423960at2759"/>
<sequence length="189" mass="20316">TAQVELAAGGSWITRLHAGSFVPEGLLAKENAFLRAETACDACRIRQVDLLVAAGSTPACRHWYDRCRVLEQEVRKLISLRVAGARSVLKQSMSQDLSLTASSVHSFGSFRKSSSSSSLSLSPNSKARASSAGSLPVLKVELGHLPGARAFSFGQTRVFRDSPPGDLLAYTLPKTKPKALAEDWKDEST</sequence>
<evidence type="ECO:0000313" key="2">
    <source>
        <dbReference type="Proteomes" id="UP000654075"/>
    </source>
</evidence>
<accession>A0A813F2A1</accession>
<protein>
    <submittedName>
        <fullName evidence="1">Uncharacterized protein</fullName>
    </submittedName>
</protein>
<reference evidence="1" key="1">
    <citation type="submission" date="2021-02" db="EMBL/GenBank/DDBJ databases">
        <authorList>
            <person name="Dougan E. K."/>
            <person name="Rhodes N."/>
            <person name="Thang M."/>
            <person name="Chan C."/>
        </authorList>
    </citation>
    <scope>NUCLEOTIDE SEQUENCE</scope>
</reference>
<keyword evidence="2" id="KW-1185">Reference proteome</keyword>
<comment type="caution">
    <text evidence="1">The sequence shown here is derived from an EMBL/GenBank/DDBJ whole genome shotgun (WGS) entry which is preliminary data.</text>
</comment>
<dbReference type="AlphaFoldDB" id="A0A813F2A1"/>
<dbReference type="Proteomes" id="UP000654075">
    <property type="component" value="Unassembled WGS sequence"/>
</dbReference>
<evidence type="ECO:0000313" key="1">
    <source>
        <dbReference type="EMBL" id="CAE8606558.1"/>
    </source>
</evidence>
<dbReference type="EMBL" id="CAJNNV010019439">
    <property type="protein sequence ID" value="CAE8606558.1"/>
    <property type="molecule type" value="Genomic_DNA"/>
</dbReference>
<gene>
    <name evidence="1" type="ORF">PGLA1383_LOCUS24540</name>
</gene>
<name>A0A813F2A1_POLGL</name>